<evidence type="ECO:0000256" key="1">
    <source>
        <dbReference type="SAM" id="SignalP"/>
    </source>
</evidence>
<organism evidence="2 3">
    <name type="scientific">Spraguea lophii (strain 42_110)</name>
    <name type="common">Microsporidian parasite</name>
    <dbReference type="NCBI Taxonomy" id="1358809"/>
    <lineage>
        <taxon>Eukaryota</taxon>
        <taxon>Fungi</taxon>
        <taxon>Fungi incertae sedis</taxon>
        <taxon>Microsporidia</taxon>
        <taxon>Spragueidae</taxon>
        <taxon>Spraguea</taxon>
    </lineage>
</organism>
<accession>S7W6V9</accession>
<dbReference type="EMBL" id="ATCN01000708">
    <property type="protein sequence ID" value="EPR78555.1"/>
    <property type="molecule type" value="Genomic_DNA"/>
</dbReference>
<keyword evidence="1" id="KW-0732">Signal</keyword>
<protein>
    <submittedName>
        <fullName evidence="2">Uncharacterized protein</fullName>
    </submittedName>
</protein>
<name>S7W6V9_SPRLO</name>
<keyword evidence="3" id="KW-1185">Reference proteome</keyword>
<dbReference type="Proteomes" id="UP000014978">
    <property type="component" value="Unassembled WGS sequence"/>
</dbReference>
<feature type="chain" id="PRO_5004546702" evidence="1">
    <location>
        <begin position="25"/>
        <end position="700"/>
    </location>
</feature>
<dbReference type="HOGENOM" id="CLU_393878_0_0_1"/>
<reference evidence="3" key="1">
    <citation type="journal article" date="2013" name="PLoS Genet.">
        <title>The genome of Spraguea lophii and the basis of host-microsporidian interactions.</title>
        <authorList>
            <person name="Campbell S.E."/>
            <person name="Williams T.A."/>
            <person name="Yousuf A."/>
            <person name="Soanes D.M."/>
            <person name="Paszkiewicz K.H."/>
            <person name="Williams B.A.P."/>
        </authorList>
    </citation>
    <scope>NUCLEOTIDE SEQUENCE [LARGE SCALE GENOMIC DNA]</scope>
    <source>
        <strain evidence="3">42_110</strain>
    </source>
</reference>
<dbReference type="AlphaFoldDB" id="S7W6V9"/>
<comment type="caution">
    <text evidence="2">The sequence shown here is derived from an EMBL/GenBank/DDBJ whole genome shotgun (WGS) entry which is preliminary data.</text>
</comment>
<gene>
    <name evidence="2" type="ORF">SLOPH_1101</name>
</gene>
<feature type="signal peptide" evidence="1">
    <location>
        <begin position="1"/>
        <end position="24"/>
    </location>
</feature>
<evidence type="ECO:0000313" key="3">
    <source>
        <dbReference type="Proteomes" id="UP000014978"/>
    </source>
</evidence>
<proteinExistence type="predicted"/>
<evidence type="ECO:0000313" key="2">
    <source>
        <dbReference type="EMBL" id="EPR78555.1"/>
    </source>
</evidence>
<sequence length="700" mass="82011">MLIRFFDRFLYLIFLESFGNNIYCATTDWNNTGYYTAGDYTVVPGDNCMEENNQISEQSTQHVTGFYDSNSFQNPYYSDSHLLEIVMNAGDNTALESCQYDKVPFQQYNNDLTTTGLYDQTYEQNYLQNNETTLNYCDLYSNEIAEQSFSQLPSASCCLSNYPQTQNSSISNTENTEAYADQHISPLEYGIDQAFEQSIPQLTELNPYKYSESREIENAYEKDKKVLNKYNFSRTEDETSSISICNMQNTDFQKTVVDMPYTSTNPNIIIQNENSPIIYNFDQRFMLPSTIETQNNPNPGIIYNNTYNDENAFNFTFDYANDQCCGNEKQSFNSEVCTTMDGLIENDVRHQRKRKIEENDRLSGKNKTLCTNAETSINKSSISQVCKCCNNSIPVLNKEEVNKRKSLIIRNKRRARSIPPNIKELRQMKFLRHETSRTLYRLTKFFRYKTIKEFIAKHDIKLKFRFTRNLGLLNIYYADWIEIHTLRGIIDLKNTLYIKFFEKEYAVFLKEMNDILYRINLQKKILHSATDYNKQHLIFDTLINILNEQLNITENNANYKLTILSWYLTRGMGDMHDRIDLKSLSCILNLDRSTFEITKSNESRMLHLLKLELSRIQFKAAIEVIHIESAKVQHKNPDAQFLEEQSKKIYTVVLDSIKKMDMYLASVENLFHHFKADITAIKNQSEKCQNEVKMNWDKQV</sequence>
<dbReference type="InParanoid" id="S7W6V9"/>
<dbReference type="VEuPathDB" id="MicrosporidiaDB:SLOPH_1101"/>